<dbReference type="InterPro" id="IPR000683">
    <property type="entry name" value="Gfo/Idh/MocA-like_OxRdtase_N"/>
</dbReference>
<evidence type="ECO:0000256" key="7">
    <source>
        <dbReference type="ARBA" id="ARBA00042988"/>
    </source>
</evidence>
<dbReference type="AlphaFoldDB" id="A0AAD8BIZ2"/>
<evidence type="ECO:0000256" key="1">
    <source>
        <dbReference type="ARBA" id="ARBA00010928"/>
    </source>
</evidence>
<dbReference type="Gene3D" id="3.30.360.10">
    <property type="entry name" value="Dihydrodipicolinate Reductase, domain 2"/>
    <property type="match status" value="1"/>
</dbReference>
<sequence length="335" mass="37143">MATRWGICGAGKISLDFCMCIKSLPSEDHQIVAVAARDKGRAEDFASRFGIPKSYGSYEELAENPDVDIVYIGTIHTQHVQNNLLFINAGKHVLCEKPMALTLEGCQKVLVAAKSKGVFFAEAFWSRYFPAYKFIQEHIKSEAIGDVVMVEATFAVPIMHVQRLYDLELGGGALMDIGCYTVQAANLIFKDKPEMIVAHGSKTETGADKTAVITLKYPGDKFASLAYSMESSGGANHFTIYGTKGTIVIPDSFWYPTRVVLKDNEVKYFHLPTVEDQDGSYYGNAQGFVYQAKGVREYLKAGVTESDVIPHKDSETIMFIMQEVLKQLGVKYNYS</sequence>
<dbReference type="Gene3D" id="3.40.50.720">
    <property type="entry name" value="NAD(P)-binding Rossmann-like Domain"/>
    <property type="match status" value="1"/>
</dbReference>
<dbReference type="Pfam" id="PF22725">
    <property type="entry name" value="GFO_IDH_MocA_C3"/>
    <property type="match status" value="1"/>
</dbReference>
<evidence type="ECO:0000256" key="9">
    <source>
        <dbReference type="ARBA" id="ARBA00047423"/>
    </source>
</evidence>
<evidence type="ECO:0000256" key="3">
    <source>
        <dbReference type="ARBA" id="ARBA00038853"/>
    </source>
</evidence>
<evidence type="ECO:0000256" key="5">
    <source>
        <dbReference type="ARBA" id="ARBA00040603"/>
    </source>
</evidence>
<name>A0AAD8BIZ2_BIOPF</name>
<dbReference type="EC" id="1.1.1.179" evidence="4"/>
<feature type="domain" description="Gfo/Idh/MocA-like oxidoreductase N-terminal" evidence="11">
    <location>
        <begin position="4"/>
        <end position="121"/>
    </location>
</feature>
<dbReference type="SUPFAM" id="SSF55347">
    <property type="entry name" value="Glyceraldehyde-3-phosphate dehydrogenase-like, C-terminal domain"/>
    <property type="match status" value="1"/>
</dbReference>
<organism evidence="13 14">
    <name type="scientific">Biomphalaria pfeifferi</name>
    <name type="common">Bloodfluke planorb</name>
    <name type="synonym">Freshwater snail</name>
    <dbReference type="NCBI Taxonomy" id="112525"/>
    <lineage>
        <taxon>Eukaryota</taxon>
        <taxon>Metazoa</taxon>
        <taxon>Spiralia</taxon>
        <taxon>Lophotrochozoa</taxon>
        <taxon>Mollusca</taxon>
        <taxon>Gastropoda</taxon>
        <taxon>Heterobranchia</taxon>
        <taxon>Euthyneura</taxon>
        <taxon>Panpulmonata</taxon>
        <taxon>Hygrophila</taxon>
        <taxon>Lymnaeoidea</taxon>
        <taxon>Planorbidae</taxon>
        <taxon>Biomphalaria</taxon>
    </lineage>
</organism>
<dbReference type="InterPro" id="IPR050984">
    <property type="entry name" value="Gfo/Idh/MocA_domain"/>
</dbReference>
<evidence type="ECO:0000259" key="11">
    <source>
        <dbReference type="Pfam" id="PF01408"/>
    </source>
</evidence>
<dbReference type="EMBL" id="JASAOG010000072">
    <property type="protein sequence ID" value="KAK0055201.1"/>
    <property type="molecule type" value="Genomic_DNA"/>
</dbReference>
<dbReference type="PANTHER" id="PTHR22604:SF105">
    <property type="entry name" value="TRANS-1,2-DIHYDROBENZENE-1,2-DIOL DEHYDROGENASE"/>
    <property type="match status" value="1"/>
</dbReference>
<dbReference type="GO" id="GO:0047837">
    <property type="term" value="F:D-xylose 1-dehydrogenase (NADP+) activity"/>
    <property type="evidence" value="ECO:0007669"/>
    <property type="project" value="UniProtKB-EC"/>
</dbReference>
<comment type="caution">
    <text evidence="13">The sequence shown here is derived from an EMBL/GenBank/DDBJ whole genome shotgun (WGS) entry which is preliminary data.</text>
</comment>
<reference evidence="13" key="2">
    <citation type="submission" date="2023-04" db="EMBL/GenBank/DDBJ databases">
        <authorList>
            <person name="Bu L."/>
            <person name="Lu L."/>
            <person name="Laidemitt M.R."/>
            <person name="Zhang S.M."/>
            <person name="Mutuku M."/>
            <person name="Mkoji G."/>
            <person name="Steinauer M."/>
            <person name="Loker E.S."/>
        </authorList>
    </citation>
    <scope>NUCLEOTIDE SEQUENCE</scope>
    <source>
        <strain evidence="13">KasaAsao</strain>
        <tissue evidence="13">Whole Snail</tissue>
    </source>
</reference>
<dbReference type="GO" id="GO:0000166">
    <property type="term" value="F:nucleotide binding"/>
    <property type="evidence" value="ECO:0007669"/>
    <property type="project" value="InterPro"/>
</dbReference>
<evidence type="ECO:0000259" key="12">
    <source>
        <dbReference type="Pfam" id="PF22725"/>
    </source>
</evidence>
<dbReference type="SUPFAM" id="SSF51735">
    <property type="entry name" value="NAD(P)-binding Rossmann-fold domains"/>
    <property type="match status" value="1"/>
</dbReference>
<dbReference type="EC" id="1.3.1.20" evidence="3"/>
<dbReference type="PANTHER" id="PTHR22604">
    <property type="entry name" value="OXIDOREDUCTASES"/>
    <property type="match status" value="1"/>
</dbReference>
<dbReference type="Proteomes" id="UP001233172">
    <property type="component" value="Unassembled WGS sequence"/>
</dbReference>
<proteinExistence type="inferred from homology"/>
<evidence type="ECO:0000256" key="8">
    <source>
        <dbReference type="ARBA" id="ARBA00043025"/>
    </source>
</evidence>
<evidence type="ECO:0000313" key="13">
    <source>
        <dbReference type="EMBL" id="KAK0055201.1"/>
    </source>
</evidence>
<comment type="similarity">
    <text evidence="1">Belongs to the Gfo/Idh/MocA family.</text>
</comment>
<keyword evidence="14" id="KW-1185">Reference proteome</keyword>
<protein>
    <recommendedName>
        <fullName evidence="5">Trans-1,2-dihydrobenzene-1,2-diol dehydrogenase</fullName>
        <ecNumber evidence="4">1.1.1.179</ecNumber>
        <ecNumber evidence="3">1.3.1.20</ecNumber>
    </recommendedName>
    <alternativeName>
        <fullName evidence="8">D-xylose 1-dehydrogenase</fullName>
    </alternativeName>
    <alternativeName>
        <fullName evidence="7">D-xylose-NADP dehydrogenase</fullName>
    </alternativeName>
    <alternativeName>
        <fullName evidence="6">Dimeric dihydrodiol dehydrogenase</fullName>
    </alternativeName>
</protein>
<dbReference type="GO" id="GO:0047115">
    <property type="term" value="F:trans-1,2-dihydrobenzene-1,2-diol dehydrogenase activity"/>
    <property type="evidence" value="ECO:0007669"/>
    <property type="project" value="UniProtKB-EC"/>
</dbReference>
<evidence type="ECO:0000313" key="14">
    <source>
        <dbReference type="Proteomes" id="UP001233172"/>
    </source>
</evidence>
<reference evidence="13" key="1">
    <citation type="journal article" date="2023" name="PLoS Negl. Trop. Dis.">
        <title>A genome sequence for Biomphalaria pfeifferi, the major vector snail for the human-infecting parasite Schistosoma mansoni.</title>
        <authorList>
            <person name="Bu L."/>
            <person name="Lu L."/>
            <person name="Laidemitt M.R."/>
            <person name="Zhang S.M."/>
            <person name="Mutuku M."/>
            <person name="Mkoji G."/>
            <person name="Steinauer M."/>
            <person name="Loker E.S."/>
        </authorList>
    </citation>
    <scope>NUCLEOTIDE SEQUENCE</scope>
    <source>
        <strain evidence="13">KasaAsao</strain>
    </source>
</reference>
<comment type="catalytic activity">
    <reaction evidence="10">
        <text>D-xylose + NADP(+) = D-xylono-1,5-lactone + NADPH + H(+)</text>
        <dbReference type="Rhea" id="RHEA:22000"/>
        <dbReference type="ChEBI" id="CHEBI:15378"/>
        <dbReference type="ChEBI" id="CHEBI:15867"/>
        <dbReference type="ChEBI" id="CHEBI:53455"/>
        <dbReference type="ChEBI" id="CHEBI:57783"/>
        <dbReference type="ChEBI" id="CHEBI:58349"/>
        <dbReference type="EC" id="1.1.1.179"/>
    </reaction>
</comment>
<evidence type="ECO:0000256" key="2">
    <source>
        <dbReference type="ARBA" id="ARBA00023002"/>
    </source>
</evidence>
<gene>
    <name evidence="13" type="ORF">Bpfe_015492</name>
</gene>
<evidence type="ECO:0000256" key="4">
    <source>
        <dbReference type="ARBA" id="ARBA00038984"/>
    </source>
</evidence>
<dbReference type="InterPro" id="IPR055170">
    <property type="entry name" value="GFO_IDH_MocA-like_dom"/>
</dbReference>
<feature type="domain" description="GFO/IDH/MocA-like oxidoreductase" evidence="12">
    <location>
        <begin position="134"/>
        <end position="248"/>
    </location>
</feature>
<evidence type="ECO:0000256" key="6">
    <source>
        <dbReference type="ARBA" id="ARBA00042926"/>
    </source>
</evidence>
<dbReference type="Pfam" id="PF01408">
    <property type="entry name" value="GFO_IDH_MocA"/>
    <property type="match status" value="1"/>
</dbReference>
<accession>A0AAD8BIZ2</accession>
<evidence type="ECO:0000256" key="10">
    <source>
        <dbReference type="ARBA" id="ARBA00049233"/>
    </source>
</evidence>
<comment type="catalytic activity">
    <reaction evidence="9">
        <text>(1R,2R)-1,2-dihydrobenzene-1,2-diol + NADP(+) = catechol + NADPH + H(+)</text>
        <dbReference type="Rhea" id="RHEA:16729"/>
        <dbReference type="ChEBI" id="CHEBI:10702"/>
        <dbReference type="ChEBI" id="CHEBI:15378"/>
        <dbReference type="ChEBI" id="CHEBI:18135"/>
        <dbReference type="ChEBI" id="CHEBI:57783"/>
        <dbReference type="ChEBI" id="CHEBI:58349"/>
        <dbReference type="EC" id="1.3.1.20"/>
    </reaction>
</comment>
<keyword evidence="2" id="KW-0560">Oxidoreductase</keyword>
<dbReference type="InterPro" id="IPR036291">
    <property type="entry name" value="NAD(P)-bd_dom_sf"/>
</dbReference>